<dbReference type="RefSeq" id="WP_341369137.1">
    <property type="nucleotide sequence ID" value="NZ_CP150952.2"/>
</dbReference>
<keyword evidence="2" id="KW-0614">Plasmid</keyword>
<reference evidence="3" key="1">
    <citation type="submission" date="2024-04" db="EMBL/GenBank/DDBJ databases">
        <title>Phylogenomic analyses of a clade within the roseobacter group suggest taxonomic reassignments of species of the genera Aestuariivita, Citreicella, Loktanella, Nautella, Pelagibaca, Ruegeria, Thalassobius, Thiobacimonas and Tropicibacter, and the proposal o.</title>
        <authorList>
            <person name="Jeon C.O."/>
        </authorList>
    </citation>
    <scope>NUCLEOTIDE SEQUENCE [LARGE SCALE GENOMIC DNA]</scope>
    <source>
        <strain evidence="3">BS5-3</strain>
        <plasmid evidence="3">pBS5-3-1</plasmid>
    </source>
</reference>
<evidence type="ECO:0000313" key="2">
    <source>
        <dbReference type="EMBL" id="WZC51041.1"/>
    </source>
</evidence>
<dbReference type="Proteomes" id="UP001440612">
    <property type="component" value="Plasmid pBS5-3-1"/>
</dbReference>
<evidence type="ECO:0000313" key="3">
    <source>
        <dbReference type="Proteomes" id="UP001440612"/>
    </source>
</evidence>
<geneLocation type="plasmid" evidence="2 3">
    <name>pBS5-3-1</name>
</geneLocation>
<gene>
    <name evidence="2" type="ORF">AABB29_20320</name>
</gene>
<dbReference type="EMBL" id="CP150952">
    <property type="protein sequence ID" value="WZC51041.1"/>
    <property type="molecule type" value="Genomic_DNA"/>
</dbReference>
<feature type="signal peptide" evidence="1">
    <location>
        <begin position="1"/>
        <end position="24"/>
    </location>
</feature>
<keyword evidence="3" id="KW-1185">Reference proteome</keyword>
<keyword evidence="1" id="KW-0732">Signal</keyword>
<evidence type="ECO:0000256" key="1">
    <source>
        <dbReference type="SAM" id="SignalP"/>
    </source>
</evidence>
<feature type="chain" id="PRO_5047196559" evidence="1">
    <location>
        <begin position="25"/>
        <end position="94"/>
    </location>
</feature>
<sequence>MSKSWKTTYTLIIWFVFMAHSVQAETCLAPTRPFVPSDPASALEYEDLIRQDFEDYITNVQDYFRCMEGERARAFTEAKEVSQEYGRFVQQMVN</sequence>
<organism evidence="2 3">
    <name type="scientific">Yoonia phaeophyticola</name>
    <dbReference type="NCBI Taxonomy" id="3137369"/>
    <lineage>
        <taxon>Bacteria</taxon>
        <taxon>Pseudomonadati</taxon>
        <taxon>Pseudomonadota</taxon>
        <taxon>Alphaproteobacteria</taxon>
        <taxon>Rhodobacterales</taxon>
        <taxon>Paracoccaceae</taxon>
        <taxon>Yoonia</taxon>
    </lineage>
</organism>
<name>A0ABZ2V958_9RHOB</name>
<protein>
    <submittedName>
        <fullName evidence="2">Uncharacterized protein</fullName>
    </submittedName>
</protein>
<proteinExistence type="predicted"/>
<accession>A0ABZ2V958</accession>